<organism evidence="1 2">
    <name type="scientific">Luteibacter flocculans</name>
    <dbReference type="NCBI Taxonomy" id="2780091"/>
    <lineage>
        <taxon>Bacteria</taxon>
        <taxon>Pseudomonadati</taxon>
        <taxon>Pseudomonadota</taxon>
        <taxon>Gammaproteobacteria</taxon>
        <taxon>Lysobacterales</taxon>
        <taxon>Rhodanobacteraceae</taxon>
        <taxon>Luteibacter</taxon>
    </lineage>
</organism>
<gene>
    <name evidence="1" type="ORF">IM816_08895</name>
</gene>
<keyword evidence="2" id="KW-1185">Reference proteome</keyword>
<dbReference type="Proteomes" id="UP001056681">
    <property type="component" value="Chromosome"/>
</dbReference>
<dbReference type="RefSeq" id="WP_250340627.1">
    <property type="nucleotide sequence ID" value="NZ_CP063231.1"/>
</dbReference>
<evidence type="ECO:0000313" key="2">
    <source>
        <dbReference type="Proteomes" id="UP001056681"/>
    </source>
</evidence>
<proteinExistence type="predicted"/>
<sequence length="84" mass="8948">MFSPAVRAVGEITADVLAALDADVVIDEFDDLKAFAAKTVSATPIDVLIHVVTAALTTPAHTSHPARLSERVCTTMTSARWTIR</sequence>
<reference evidence="1" key="1">
    <citation type="submission" date="2020-10" db="EMBL/GenBank/DDBJ databases">
        <title>Whole-genome sequence of Luteibacter sp. EIF3.</title>
        <authorList>
            <person name="Friedrich I."/>
            <person name="Hertel R."/>
            <person name="Daniel R."/>
        </authorList>
    </citation>
    <scope>NUCLEOTIDE SEQUENCE</scope>
    <source>
        <strain evidence="1">EIF3</strain>
    </source>
</reference>
<accession>A0ABY4TBA3</accession>
<name>A0ABY4TBA3_9GAMM</name>
<evidence type="ECO:0000313" key="1">
    <source>
        <dbReference type="EMBL" id="URL60174.1"/>
    </source>
</evidence>
<protein>
    <submittedName>
        <fullName evidence="1">Uncharacterized protein</fullName>
    </submittedName>
</protein>
<dbReference type="EMBL" id="CP063231">
    <property type="protein sequence ID" value="URL60174.1"/>
    <property type="molecule type" value="Genomic_DNA"/>
</dbReference>